<sequence>MTGIHLTPLDYLRNYADSTDLMNTGEEANILMLHGHGQSMDMFHYKTHFLQDALNLGGSQSNRPLPHVALHYSEAPFDVNVPDLDSKVWGYGIFDCQRISGLDLSVRRVLRQLNQLNPVAGIIGFSTGATLAMIIASLLEKKDRCIGFGVSTTHPPLKFVVAYSGFMLGHPMYRDLYYPRICTPALLYIGEVDTMIAPSSTYRLAERCTHAEVQTFWGTHYVPRHPETTTVAVNFVHRCLVGGTREVDAKRSRLGMNTDIVARDKHRESGKAFAAKPPKRRLRMRDATLDKKPAGSAKQGMAVTTRFTTRFVSPLHVLHTRS</sequence>
<dbReference type="EMBL" id="KV878695">
    <property type="protein sequence ID" value="OJJ67224.1"/>
    <property type="molecule type" value="Genomic_DNA"/>
</dbReference>
<evidence type="ECO:0000313" key="4">
    <source>
        <dbReference type="EMBL" id="OJJ67224.1"/>
    </source>
</evidence>
<feature type="domain" description="Serine hydrolase" evidence="3">
    <location>
        <begin position="27"/>
        <end position="228"/>
    </location>
</feature>
<keyword evidence="5" id="KW-1185">Reference proteome</keyword>
<dbReference type="PANTHER" id="PTHR48070">
    <property type="entry name" value="ESTERASE OVCA2"/>
    <property type="match status" value="1"/>
</dbReference>
<dbReference type="VEuPathDB" id="FungiDB:ASPBRDRAFT_136181"/>
<keyword evidence="2" id="KW-0472">Membrane</keyword>
<dbReference type="GO" id="GO:0019748">
    <property type="term" value="P:secondary metabolic process"/>
    <property type="evidence" value="ECO:0007669"/>
    <property type="project" value="TreeGrafter"/>
</dbReference>
<dbReference type="SUPFAM" id="SSF53474">
    <property type="entry name" value="alpha/beta-Hydrolases"/>
    <property type="match status" value="1"/>
</dbReference>
<accession>A0A1L9U6B8</accession>
<dbReference type="InterPro" id="IPR029058">
    <property type="entry name" value="AB_hydrolase_fold"/>
</dbReference>
<dbReference type="STRING" id="767769.A0A1L9U6B8"/>
<evidence type="ECO:0000259" key="3">
    <source>
        <dbReference type="Pfam" id="PF03959"/>
    </source>
</evidence>
<dbReference type="Gene3D" id="3.40.50.1820">
    <property type="entry name" value="alpha/beta hydrolase"/>
    <property type="match status" value="1"/>
</dbReference>
<dbReference type="OrthoDB" id="2094269at2759"/>
<dbReference type="GO" id="GO:0005634">
    <property type="term" value="C:nucleus"/>
    <property type="evidence" value="ECO:0007669"/>
    <property type="project" value="TreeGrafter"/>
</dbReference>
<feature type="transmembrane region" description="Helical" evidence="2">
    <location>
        <begin position="116"/>
        <end position="139"/>
    </location>
</feature>
<gene>
    <name evidence="4" type="ORF">ASPBRDRAFT_136181</name>
</gene>
<dbReference type="GO" id="GO:0016787">
    <property type="term" value="F:hydrolase activity"/>
    <property type="evidence" value="ECO:0007669"/>
    <property type="project" value="UniProtKB-KW"/>
</dbReference>
<dbReference type="OMA" id="YSEAPFD"/>
<organism evidence="4 5">
    <name type="scientific">Aspergillus brasiliensis (strain CBS 101740 / IMI 381727 / IBT 21946)</name>
    <dbReference type="NCBI Taxonomy" id="767769"/>
    <lineage>
        <taxon>Eukaryota</taxon>
        <taxon>Fungi</taxon>
        <taxon>Dikarya</taxon>
        <taxon>Ascomycota</taxon>
        <taxon>Pezizomycotina</taxon>
        <taxon>Eurotiomycetes</taxon>
        <taxon>Eurotiomycetidae</taxon>
        <taxon>Eurotiales</taxon>
        <taxon>Aspergillaceae</taxon>
        <taxon>Aspergillus</taxon>
        <taxon>Aspergillus subgen. Circumdati</taxon>
    </lineage>
</organism>
<evidence type="ECO:0000256" key="2">
    <source>
        <dbReference type="SAM" id="Phobius"/>
    </source>
</evidence>
<dbReference type="Pfam" id="PF03959">
    <property type="entry name" value="FSH1"/>
    <property type="match status" value="1"/>
</dbReference>
<protein>
    <recommendedName>
        <fullName evidence="3">Serine hydrolase domain-containing protein</fullName>
    </recommendedName>
</protein>
<name>A0A1L9U6B8_ASPBC</name>
<dbReference type="GO" id="GO:0005737">
    <property type="term" value="C:cytoplasm"/>
    <property type="evidence" value="ECO:0007669"/>
    <property type="project" value="TreeGrafter"/>
</dbReference>
<dbReference type="AlphaFoldDB" id="A0A1L9U6B8"/>
<keyword evidence="2" id="KW-1133">Transmembrane helix</keyword>
<reference evidence="5" key="1">
    <citation type="journal article" date="2017" name="Genome Biol.">
        <title>Comparative genomics reveals high biological diversity and specific adaptations in the industrially and medically important fungal genus Aspergillus.</title>
        <authorList>
            <person name="de Vries R.P."/>
            <person name="Riley R."/>
            <person name="Wiebenga A."/>
            <person name="Aguilar-Osorio G."/>
            <person name="Amillis S."/>
            <person name="Uchima C.A."/>
            <person name="Anderluh G."/>
            <person name="Asadollahi M."/>
            <person name="Askin M."/>
            <person name="Barry K."/>
            <person name="Battaglia E."/>
            <person name="Bayram O."/>
            <person name="Benocci T."/>
            <person name="Braus-Stromeyer S.A."/>
            <person name="Caldana C."/>
            <person name="Canovas D."/>
            <person name="Cerqueira G.C."/>
            <person name="Chen F."/>
            <person name="Chen W."/>
            <person name="Choi C."/>
            <person name="Clum A."/>
            <person name="Dos Santos R.A."/>
            <person name="Damasio A.R."/>
            <person name="Diallinas G."/>
            <person name="Emri T."/>
            <person name="Fekete E."/>
            <person name="Flipphi M."/>
            <person name="Freyberg S."/>
            <person name="Gallo A."/>
            <person name="Gournas C."/>
            <person name="Habgood R."/>
            <person name="Hainaut M."/>
            <person name="Harispe M.L."/>
            <person name="Henrissat B."/>
            <person name="Hilden K.S."/>
            <person name="Hope R."/>
            <person name="Hossain A."/>
            <person name="Karabika E."/>
            <person name="Karaffa L."/>
            <person name="Karanyi Z."/>
            <person name="Krasevec N."/>
            <person name="Kuo A."/>
            <person name="Kusch H."/>
            <person name="LaButti K."/>
            <person name="Lagendijk E.L."/>
            <person name="Lapidus A."/>
            <person name="Levasseur A."/>
            <person name="Lindquist E."/>
            <person name="Lipzen A."/>
            <person name="Logrieco A.F."/>
            <person name="MacCabe A."/>
            <person name="Maekelae M.R."/>
            <person name="Malavazi I."/>
            <person name="Melin P."/>
            <person name="Meyer V."/>
            <person name="Mielnichuk N."/>
            <person name="Miskei M."/>
            <person name="Molnar A.P."/>
            <person name="Mule G."/>
            <person name="Ngan C.Y."/>
            <person name="Orejas M."/>
            <person name="Orosz E."/>
            <person name="Ouedraogo J.P."/>
            <person name="Overkamp K.M."/>
            <person name="Park H.-S."/>
            <person name="Perrone G."/>
            <person name="Piumi F."/>
            <person name="Punt P.J."/>
            <person name="Ram A.F."/>
            <person name="Ramon A."/>
            <person name="Rauscher S."/>
            <person name="Record E."/>
            <person name="Riano-Pachon D.M."/>
            <person name="Robert V."/>
            <person name="Roehrig J."/>
            <person name="Ruller R."/>
            <person name="Salamov A."/>
            <person name="Salih N.S."/>
            <person name="Samson R.A."/>
            <person name="Sandor E."/>
            <person name="Sanguinetti M."/>
            <person name="Schuetze T."/>
            <person name="Sepcic K."/>
            <person name="Shelest E."/>
            <person name="Sherlock G."/>
            <person name="Sophianopoulou V."/>
            <person name="Squina F.M."/>
            <person name="Sun H."/>
            <person name="Susca A."/>
            <person name="Todd R.B."/>
            <person name="Tsang A."/>
            <person name="Unkles S.E."/>
            <person name="van de Wiele N."/>
            <person name="van Rossen-Uffink D."/>
            <person name="Oliveira J.V."/>
            <person name="Vesth T.C."/>
            <person name="Visser J."/>
            <person name="Yu J.-H."/>
            <person name="Zhou M."/>
            <person name="Andersen M.R."/>
            <person name="Archer D.B."/>
            <person name="Baker S.E."/>
            <person name="Benoit I."/>
            <person name="Brakhage A.A."/>
            <person name="Braus G.H."/>
            <person name="Fischer R."/>
            <person name="Frisvad J.C."/>
            <person name="Goldman G.H."/>
            <person name="Houbraken J."/>
            <person name="Oakley B."/>
            <person name="Pocsi I."/>
            <person name="Scazzocchio C."/>
            <person name="Seiboth B."/>
            <person name="vanKuyk P.A."/>
            <person name="Wortman J."/>
            <person name="Dyer P.S."/>
            <person name="Grigoriev I.V."/>
        </authorList>
    </citation>
    <scope>NUCLEOTIDE SEQUENCE [LARGE SCALE GENOMIC DNA]</scope>
    <source>
        <strain evidence="5">CBS 101740 / IMI 381727 / IBT 21946</strain>
    </source>
</reference>
<keyword evidence="2" id="KW-0812">Transmembrane</keyword>
<evidence type="ECO:0000313" key="5">
    <source>
        <dbReference type="Proteomes" id="UP000184499"/>
    </source>
</evidence>
<dbReference type="InterPro" id="IPR050593">
    <property type="entry name" value="LovG"/>
</dbReference>
<dbReference type="Proteomes" id="UP000184499">
    <property type="component" value="Unassembled WGS sequence"/>
</dbReference>
<keyword evidence="1" id="KW-0378">Hydrolase</keyword>
<dbReference type="InterPro" id="IPR005645">
    <property type="entry name" value="FSH-like_dom"/>
</dbReference>
<evidence type="ECO:0000256" key="1">
    <source>
        <dbReference type="ARBA" id="ARBA00022801"/>
    </source>
</evidence>
<proteinExistence type="predicted"/>
<dbReference type="RefSeq" id="XP_067474473.1">
    <property type="nucleotide sequence ID" value="XM_067618770.1"/>
</dbReference>
<dbReference type="GeneID" id="93571258"/>
<dbReference type="PANTHER" id="PTHR48070:SF6">
    <property type="entry name" value="ESTERASE OVCA2"/>
    <property type="match status" value="1"/>
</dbReference>